<sequence>MRSSQKEISMDDNLPNDVLSSIFSQLAIQADSATPFEGDPAAAFYEINALRSTNQRFRALIESDETIRSKINKIEKISLFDRATRAMKEAENPACTKTTNDIITYHGLTDPKFQDRVKSAAAARDIDAIPDMVAPAAIELHGVTLPDSQDSIKWRATRRDIIAGMAAPTAIERNEMTNRSMQDRAKMILGERSRQEGGRGR</sequence>
<evidence type="ECO:0000313" key="1">
    <source>
        <dbReference type="EMBL" id="RNJ41452.1"/>
    </source>
</evidence>
<gene>
    <name evidence="1" type="ORF">DNR46_33665</name>
</gene>
<dbReference type="AlphaFoldDB" id="A0A3M9X141"/>
<organism evidence="1 2">
    <name type="scientific">Mesorhizobium japonicum</name>
    <dbReference type="NCBI Taxonomy" id="2066070"/>
    <lineage>
        <taxon>Bacteria</taxon>
        <taxon>Pseudomonadati</taxon>
        <taxon>Pseudomonadota</taxon>
        <taxon>Alphaproteobacteria</taxon>
        <taxon>Hyphomicrobiales</taxon>
        <taxon>Phyllobacteriaceae</taxon>
        <taxon>Mesorhizobium</taxon>
    </lineage>
</organism>
<accession>A0A3M9X141</accession>
<dbReference type="EMBL" id="QKOD01000019">
    <property type="protein sequence ID" value="RNJ41452.1"/>
    <property type="molecule type" value="Genomic_DNA"/>
</dbReference>
<comment type="caution">
    <text evidence="1">The sequence shown here is derived from an EMBL/GenBank/DDBJ whole genome shotgun (WGS) entry which is preliminary data.</text>
</comment>
<name>A0A3M9X141_9HYPH</name>
<protein>
    <submittedName>
        <fullName evidence="1">Uncharacterized protein</fullName>
    </submittedName>
</protein>
<evidence type="ECO:0000313" key="2">
    <source>
        <dbReference type="Proteomes" id="UP000275436"/>
    </source>
</evidence>
<proteinExistence type="predicted"/>
<reference evidence="1 2" key="1">
    <citation type="journal article" date="2018" name="Mol. Plant Microbe Interact.">
        <title>Taxonomically Different Co-Microsymbionts of a Relict Legume, Oxytropis popoviana, Have Complementary Sets of Symbiotic Genes and Together Increase the Efficiency of Plant Nodulation.</title>
        <authorList>
            <person name="Safronova V."/>
            <person name="Belimov A."/>
            <person name="Sazanova A."/>
            <person name="Chirak E."/>
            <person name="Verkhozina A."/>
            <person name="Kuznetsova I."/>
            <person name="Andronov E."/>
            <person name="Puhalsky J."/>
            <person name="Tikhonovich I."/>
        </authorList>
    </citation>
    <scope>NUCLEOTIDE SEQUENCE [LARGE SCALE GENOMIC DNA]</scope>
    <source>
        <strain evidence="1 2">Opo-235</strain>
    </source>
</reference>
<dbReference type="Proteomes" id="UP000275436">
    <property type="component" value="Unassembled WGS sequence"/>
</dbReference>